<dbReference type="Proteomes" id="UP000054359">
    <property type="component" value="Unassembled WGS sequence"/>
</dbReference>
<evidence type="ECO:0000256" key="6">
    <source>
        <dbReference type="SAM" id="Phobius"/>
    </source>
</evidence>
<gene>
    <name evidence="8" type="ORF">X975_01085</name>
</gene>
<keyword evidence="9" id="KW-1185">Reference proteome</keyword>
<evidence type="ECO:0000256" key="2">
    <source>
        <dbReference type="ARBA" id="ARBA00005241"/>
    </source>
</evidence>
<dbReference type="InterPro" id="IPR024989">
    <property type="entry name" value="MFS_assoc_dom"/>
</dbReference>
<name>A0A087US27_STEMI</name>
<protein>
    <submittedName>
        <fullName evidence="8">Major facilitator superfamily domain-containing protein 6-B</fullName>
    </submittedName>
</protein>
<evidence type="ECO:0000259" key="7">
    <source>
        <dbReference type="Pfam" id="PF12832"/>
    </source>
</evidence>
<evidence type="ECO:0000256" key="1">
    <source>
        <dbReference type="ARBA" id="ARBA00004141"/>
    </source>
</evidence>
<evidence type="ECO:0000313" key="8">
    <source>
        <dbReference type="EMBL" id="KFM80166.1"/>
    </source>
</evidence>
<evidence type="ECO:0000256" key="4">
    <source>
        <dbReference type="ARBA" id="ARBA00022989"/>
    </source>
</evidence>
<keyword evidence="3 6" id="KW-0812">Transmembrane</keyword>
<evidence type="ECO:0000256" key="3">
    <source>
        <dbReference type="ARBA" id="ARBA00022692"/>
    </source>
</evidence>
<dbReference type="AlphaFoldDB" id="A0A087US27"/>
<dbReference type="EMBL" id="KK121305">
    <property type="protein sequence ID" value="KFM80166.1"/>
    <property type="molecule type" value="Genomic_DNA"/>
</dbReference>
<dbReference type="OrthoDB" id="6432627at2759"/>
<feature type="domain" description="Major facilitator superfamily associated" evidence="7">
    <location>
        <begin position="2"/>
        <end position="75"/>
    </location>
</feature>
<proteinExistence type="inferred from homology"/>
<reference evidence="8 9" key="1">
    <citation type="submission" date="2013-11" db="EMBL/GenBank/DDBJ databases">
        <title>Genome sequencing of Stegodyphus mimosarum.</title>
        <authorList>
            <person name="Bechsgaard J."/>
        </authorList>
    </citation>
    <scope>NUCLEOTIDE SEQUENCE [LARGE SCALE GENOMIC DNA]</scope>
</reference>
<keyword evidence="5 6" id="KW-0472">Membrane</keyword>
<dbReference type="SUPFAM" id="SSF103473">
    <property type="entry name" value="MFS general substrate transporter"/>
    <property type="match status" value="1"/>
</dbReference>
<feature type="transmembrane region" description="Helical" evidence="6">
    <location>
        <begin position="75"/>
        <end position="96"/>
    </location>
</feature>
<dbReference type="Pfam" id="PF12832">
    <property type="entry name" value="MFS_1_like"/>
    <property type="match status" value="1"/>
</dbReference>
<evidence type="ECO:0000313" key="9">
    <source>
        <dbReference type="Proteomes" id="UP000054359"/>
    </source>
</evidence>
<feature type="transmembrane region" description="Helical" evidence="6">
    <location>
        <begin position="41"/>
        <end position="63"/>
    </location>
</feature>
<feature type="non-terminal residue" evidence="8">
    <location>
        <position position="129"/>
    </location>
</feature>
<dbReference type="InterPro" id="IPR036259">
    <property type="entry name" value="MFS_trans_sf"/>
</dbReference>
<evidence type="ECO:0000256" key="5">
    <source>
        <dbReference type="ARBA" id="ARBA00023136"/>
    </source>
</evidence>
<accession>A0A087US27</accession>
<organism evidence="8 9">
    <name type="scientific">Stegodyphus mimosarum</name>
    <name type="common">African social velvet spider</name>
    <dbReference type="NCBI Taxonomy" id="407821"/>
    <lineage>
        <taxon>Eukaryota</taxon>
        <taxon>Metazoa</taxon>
        <taxon>Ecdysozoa</taxon>
        <taxon>Arthropoda</taxon>
        <taxon>Chelicerata</taxon>
        <taxon>Arachnida</taxon>
        <taxon>Araneae</taxon>
        <taxon>Araneomorphae</taxon>
        <taxon>Entelegynae</taxon>
        <taxon>Eresoidea</taxon>
        <taxon>Eresidae</taxon>
        <taxon>Stegodyphus</taxon>
    </lineage>
</organism>
<dbReference type="PANTHER" id="PTHR16172:SF30">
    <property type="entry name" value="SUGAR BABY, ISOFORM C"/>
    <property type="match status" value="1"/>
</dbReference>
<dbReference type="PANTHER" id="PTHR16172">
    <property type="entry name" value="MAJOR FACILITATOR SUPERFAMILY DOMAIN-CONTAINING PROTEIN 6-LIKE"/>
    <property type="match status" value="1"/>
</dbReference>
<sequence>MRDPWLTLPVALLHGPTFGIFYASMTMYGKTEAPPGTEASVQALLAVAFEGVGAGIGSILGGIGFDKFGSRNTFLYAAVASFILLMLNLFAHLLLLRTEKYKEPERTMEIYTKIEKADKTANRTAFIQP</sequence>
<comment type="similarity">
    <text evidence="2">Belongs to the major facilitator superfamily. MFSD6 family.</text>
</comment>
<comment type="subcellular location">
    <subcellularLocation>
        <location evidence="1">Membrane</location>
        <topology evidence="1">Multi-pass membrane protein</topology>
    </subcellularLocation>
</comment>
<dbReference type="GO" id="GO:0016020">
    <property type="term" value="C:membrane"/>
    <property type="evidence" value="ECO:0007669"/>
    <property type="project" value="UniProtKB-SubCell"/>
</dbReference>
<dbReference type="STRING" id="407821.A0A087US27"/>
<dbReference type="InterPro" id="IPR051717">
    <property type="entry name" value="MFS_MFSD6"/>
</dbReference>
<keyword evidence="4 6" id="KW-1133">Transmembrane helix</keyword>
<dbReference type="Gene3D" id="1.20.1250.20">
    <property type="entry name" value="MFS general substrate transporter like domains"/>
    <property type="match status" value="1"/>
</dbReference>
<feature type="transmembrane region" description="Helical" evidence="6">
    <location>
        <begin position="6"/>
        <end position="29"/>
    </location>
</feature>